<feature type="transmembrane region" description="Helical" evidence="5">
    <location>
        <begin position="75"/>
        <end position="94"/>
    </location>
</feature>
<keyword evidence="7" id="KW-1185">Reference proteome</keyword>
<accession>A0ABU1VT01</accession>
<gene>
    <name evidence="6" type="ORF">J2X04_003007</name>
</gene>
<evidence type="ECO:0000313" key="6">
    <source>
        <dbReference type="EMBL" id="MDR7100626.1"/>
    </source>
</evidence>
<reference evidence="6 7" key="1">
    <citation type="submission" date="2023-07" db="EMBL/GenBank/DDBJ databases">
        <title>Sorghum-associated microbial communities from plants grown in Nebraska, USA.</title>
        <authorList>
            <person name="Schachtman D."/>
        </authorList>
    </citation>
    <scope>NUCLEOTIDE SEQUENCE [LARGE SCALE GENOMIC DNA]</scope>
    <source>
        <strain evidence="6 7">BE187</strain>
    </source>
</reference>
<evidence type="ECO:0000256" key="5">
    <source>
        <dbReference type="SAM" id="Phobius"/>
    </source>
</evidence>
<keyword evidence="4 5" id="KW-0472">Membrane</keyword>
<evidence type="ECO:0000256" key="2">
    <source>
        <dbReference type="ARBA" id="ARBA00022692"/>
    </source>
</evidence>
<keyword evidence="3 5" id="KW-1133">Transmembrane helix</keyword>
<dbReference type="PANTHER" id="PTHR14948">
    <property type="entry name" value="NG5"/>
    <property type="match status" value="1"/>
</dbReference>
<protein>
    <recommendedName>
        <fullName evidence="8">CD225/dispanin family protein</fullName>
    </recommendedName>
</protein>
<evidence type="ECO:0000256" key="4">
    <source>
        <dbReference type="ARBA" id="ARBA00023136"/>
    </source>
</evidence>
<dbReference type="PANTHER" id="PTHR14948:SF44">
    <property type="entry name" value="PROLINE-RICH TRANSMEMBRANE PROTEIN 1-LIKE"/>
    <property type="match status" value="1"/>
</dbReference>
<name>A0ABU1VT01_9GAMM</name>
<feature type="transmembrane region" description="Helical" evidence="5">
    <location>
        <begin position="21"/>
        <end position="54"/>
    </location>
</feature>
<dbReference type="InterPro" id="IPR007593">
    <property type="entry name" value="CD225/Dispanin_fam"/>
</dbReference>
<keyword evidence="2 5" id="KW-0812">Transmembrane</keyword>
<evidence type="ECO:0000256" key="1">
    <source>
        <dbReference type="ARBA" id="ARBA00004370"/>
    </source>
</evidence>
<evidence type="ECO:0000313" key="7">
    <source>
        <dbReference type="Proteomes" id="UP001267878"/>
    </source>
</evidence>
<dbReference type="EMBL" id="JAVDVW010000002">
    <property type="protein sequence ID" value="MDR7100626.1"/>
    <property type="molecule type" value="Genomic_DNA"/>
</dbReference>
<evidence type="ECO:0008006" key="8">
    <source>
        <dbReference type="Google" id="ProtNLM"/>
    </source>
</evidence>
<proteinExistence type="predicted"/>
<dbReference type="Pfam" id="PF04505">
    <property type="entry name" value="CD225"/>
    <property type="match status" value="1"/>
</dbReference>
<sequence>MSAPPSFPPEQPQQYGPIPNYLVWAILITIVAFCVCCVVGAIPGVVAIVFASQVNSKLGAGDRAGAEDASKKAKLWCWITTGLVIFGLLMNVGMRMAGYNNQYWQNYIEQMEQRH</sequence>
<organism evidence="6 7">
    <name type="scientific">Agrilutibacter niabensis</name>
    <dbReference type="NCBI Taxonomy" id="380628"/>
    <lineage>
        <taxon>Bacteria</taxon>
        <taxon>Pseudomonadati</taxon>
        <taxon>Pseudomonadota</taxon>
        <taxon>Gammaproteobacteria</taxon>
        <taxon>Lysobacterales</taxon>
        <taxon>Lysobacteraceae</taxon>
        <taxon>Agrilutibacter</taxon>
    </lineage>
</organism>
<evidence type="ECO:0000256" key="3">
    <source>
        <dbReference type="ARBA" id="ARBA00022989"/>
    </source>
</evidence>
<dbReference type="Proteomes" id="UP001267878">
    <property type="component" value="Unassembled WGS sequence"/>
</dbReference>
<dbReference type="InterPro" id="IPR051423">
    <property type="entry name" value="CD225/Dispanin"/>
</dbReference>
<comment type="subcellular location">
    <subcellularLocation>
        <location evidence="1">Membrane</location>
    </subcellularLocation>
</comment>
<comment type="caution">
    <text evidence="6">The sequence shown here is derived from an EMBL/GenBank/DDBJ whole genome shotgun (WGS) entry which is preliminary data.</text>
</comment>
<dbReference type="RefSeq" id="WP_310055621.1">
    <property type="nucleotide sequence ID" value="NZ_JAVDVW010000002.1"/>
</dbReference>